<feature type="region of interest" description="Disordered" evidence="9">
    <location>
        <begin position="99"/>
        <end position="130"/>
    </location>
</feature>
<evidence type="ECO:0000313" key="11">
    <source>
        <dbReference type="EMBL" id="POS81923.1"/>
    </source>
</evidence>
<dbReference type="InterPro" id="IPR036390">
    <property type="entry name" value="WH_DNA-bd_sf"/>
</dbReference>
<keyword evidence="7 8" id="KW-0539">Nucleus</keyword>
<gene>
    <name evidence="11" type="ORF">EPUL_006794</name>
</gene>
<dbReference type="GO" id="GO:0006334">
    <property type="term" value="P:nucleosome assembly"/>
    <property type="evidence" value="ECO:0007669"/>
    <property type="project" value="InterPro"/>
</dbReference>
<dbReference type="Proteomes" id="UP000237438">
    <property type="component" value="Unassembled WGS sequence"/>
</dbReference>
<comment type="subcellular location">
    <subcellularLocation>
        <location evidence="3">Chromosome</location>
    </subcellularLocation>
    <subcellularLocation>
        <location evidence="2 8">Nucleus</location>
    </subcellularLocation>
</comment>
<sequence>MSSSETDVQQTATAVPTGGKAPKKNEKKSSAASKQAKPSHPPTSDMVNNAIKSLKERSGSSLQAIKKYIAANYKVDPEKLAPFIKKYLKGAVQSGSLVQTKGKGASGSFKLSAGGTSAGTQKKTKAKRVT</sequence>
<dbReference type="GO" id="GO:0003690">
    <property type="term" value="F:double-stranded DNA binding"/>
    <property type="evidence" value="ECO:0007669"/>
    <property type="project" value="TreeGrafter"/>
</dbReference>
<keyword evidence="5 8" id="KW-0158">Chromosome</keyword>
<reference evidence="11 12" key="1">
    <citation type="submission" date="2017-10" db="EMBL/GenBank/DDBJ databases">
        <title>Development of genomic resources for the powdery mildew, Erysiphe pulchra.</title>
        <authorList>
            <person name="Wadl P.A."/>
            <person name="Mack B.M."/>
            <person name="Moore G."/>
            <person name="Beltz S.B."/>
        </authorList>
    </citation>
    <scope>NUCLEOTIDE SEQUENCE [LARGE SCALE GENOMIC DNA]</scope>
    <source>
        <strain evidence="11">Cflorida</strain>
    </source>
</reference>
<dbReference type="OrthoDB" id="1110759at2759"/>
<dbReference type="PRINTS" id="PR00624">
    <property type="entry name" value="HISTONEH5"/>
</dbReference>
<keyword evidence="6 8" id="KW-0238">DNA-binding</keyword>
<evidence type="ECO:0000256" key="7">
    <source>
        <dbReference type="ARBA" id="ARBA00023242"/>
    </source>
</evidence>
<evidence type="ECO:0000256" key="2">
    <source>
        <dbReference type="ARBA" id="ARBA00004123"/>
    </source>
</evidence>
<dbReference type="InterPro" id="IPR005818">
    <property type="entry name" value="Histone_H1/H5_H15"/>
</dbReference>
<dbReference type="STRING" id="225359.A0A2S4PIR8"/>
<dbReference type="InterPro" id="IPR036388">
    <property type="entry name" value="WH-like_DNA-bd_sf"/>
</dbReference>
<evidence type="ECO:0000256" key="5">
    <source>
        <dbReference type="ARBA" id="ARBA00022454"/>
    </source>
</evidence>
<feature type="non-terminal residue" evidence="11">
    <location>
        <position position="130"/>
    </location>
</feature>
<dbReference type="Gene3D" id="1.10.10.10">
    <property type="entry name" value="Winged helix-like DNA-binding domain superfamily/Winged helix DNA-binding domain"/>
    <property type="match status" value="1"/>
</dbReference>
<dbReference type="GO" id="GO:0005634">
    <property type="term" value="C:nucleus"/>
    <property type="evidence" value="ECO:0007669"/>
    <property type="project" value="UniProtKB-SubCell"/>
</dbReference>
<dbReference type="PANTHER" id="PTHR11467">
    <property type="entry name" value="HISTONE H1"/>
    <property type="match status" value="1"/>
</dbReference>
<feature type="domain" description="H15" evidence="10">
    <location>
        <begin position="39"/>
        <end position="113"/>
    </location>
</feature>
<comment type="function">
    <text evidence="1">Histones H1 are necessary for the condensation of nucleosome chains into higher-order structures.</text>
</comment>
<accession>A0A2S4PIR8</accession>
<proteinExistence type="inferred from homology"/>
<dbReference type="GO" id="GO:0045910">
    <property type="term" value="P:negative regulation of DNA recombination"/>
    <property type="evidence" value="ECO:0007669"/>
    <property type="project" value="TreeGrafter"/>
</dbReference>
<dbReference type="GO" id="GO:0031492">
    <property type="term" value="F:nucleosomal DNA binding"/>
    <property type="evidence" value="ECO:0007669"/>
    <property type="project" value="TreeGrafter"/>
</dbReference>
<evidence type="ECO:0000256" key="1">
    <source>
        <dbReference type="ARBA" id="ARBA00002809"/>
    </source>
</evidence>
<evidence type="ECO:0000256" key="6">
    <source>
        <dbReference type="ARBA" id="ARBA00023125"/>
    </source>
</evidence>
<comment type="caution">
    <text evidence="11">The sequence shown here is derived from an EMBL/GenBank/DDBJ whole genome shotgun (WGS) entry which is preliminary data.</text>
</comment>
<dbReference type="PANTHER" id="PTHR11467:SF20">
    <property type="entry name" value="H15 DOMAIN-CONTAINING PROTEIN-RELATED"/>
    <property type="match status" value="1"/>
</dbReference>
<dbReference type="SMART" id="SM00526">
    <property type="entry name" value="H15"/>
    <property type="match status" value="1"/>
</dbReference>
<keyword evidence="12" id="KW-1185">Reference proteome</keyword>
<dbReference type="GO" id="GO:0030527">
    <property type="term" value="F:structural constituent of chromatin"/>
    <property type="evidence" value="ECO:0007669"/>
    <property type="project" value="InterPro"/>
</dbReference>
<dbReference type="GO" id="GO:0030261">
    <property type="term" value="P:chromosome condensation"/>
    <property type="evidence" value="ECO:0007669"/>
    <property type="project" value="TreeGrafter"/>
</dbReference>
<dbReference type="InterPro" id="IPR005819">
    <property type="entry name" value="H1/H5"/>
</dbReference>
<evidence type="ECO:0000313" key="12">
    <source>
        <dbReference type="Proteomes" id="UP000237438"/>
    </source>
</evidence>
<dbReference type="SUPFAM" id="SSF46785">
    <property type="entry name" value="Winged helix' DNA-binding domain"/>
    <property type="match status" value="1"/>
</dbReference>
<evidence type="ECO:0000256" key="3">
    <source>
        <dbReference type="ARBA" id="ARBA00004286"/>
    </source>
</evidence>
<dbReference type="EMBL" id="PEDP01005885">
    <property type="protein sequence ID" value="POS81923.1"/>
    <property type="molecule type" value="Genomic_DNA"/>
</dbReference>
<evidence type="ECO:0000256" key="4">
    <source>
        <dbReference type="ARBA" id="ARBA00020833"/>
    </source>
</evidence>
<dbReference type="AlphaFoldDB" id="A0A2S4PIR8"/>
<dbReference type="CDD" id="cd00073">
    <property type="entry name" value="H15"/>
    <property type="match status" value="1"/>
</dbReference>
<dbReference type="Pfam" id="PF00538">
    <property type="entry name" value="Linker_histone"/>
    <property type="match status" value="1"/>
</dbReference>
<name>A0A2S4PIR8_9PEZI</name>
<dbReference type="PROSITE" id="PS51504">
    <property type="entry name" value="H15"/>
    <property type="match status" value="1"/>
</dbReference>
<feature type="compositionally biased region" description="Polar residues" evidence="9">
    <location>
        <begin position="1"/>
        <end position="14"/>
    </location>
</feature>
<evidence type="ECO:0000256" key="8">
    <source>
        <dbReference type="RuleBase" id="RU003894"/>
    </source>
</evidence>
<comment type="similarity">
    <text evidence="8">Belongs to the histone H1/H5 family.</text>
</comment>
<dbReference type="GO" id="GO:0000786">
    <property type="term" value="C:nucleosome"/>
    <property type="evidence" value="ECO:0007669"/>
    <property type="project" value="InterPro"/>
</dbReference>
<protein>
    <recommendedName>
        <fullName evidence="4">Histone H1</fullName>
    </recommendedName>
</protein>
<dbReference type="FunFam" id="1.10.10.10:FF:000140">
    <property type="entry name" value="Histone H1.0"/>
    <property type="match status" value="1"/>
</dbReference>
<evidence type="ECO:0000256" key="9">
    <source>
        <dbReference type="SAM" id="MobiDB-lite"/>
    </source>
</evidence>
<evidence type="ECO:0000259" key="10">
    <source>
        <dbReference type="PROSITE" id="PS51504"/>
    </source>
</evidence>
<organism evidence="11 12">
    <name type="scientific">Erysiphe pulchra</name>
    <dbReference type="NCBI Taxonomy" id="225359"/>
    <lineage>
        <taxon>Eukaryota</taxon>
        <taxon>Fungi</taxon>
        <taxon>Dikarya</taxon>
        <taxon>Ascomycota</taxon>
        <taxon>Pezizomycotina</taxon>
        <taxon>Leotiomycetes</taxon>
        <taxon>Erysiphales</taxon>
        <taxon>Erysiphaceae</taxon>
        <taxon>Erysiphe</taxon>
    </lineage>
</organism>
<feature type="region of interest" description="Disordered" evidence="9">
    <location>
        <begin position="1"/>
        <end position="59"/>
    </location>
</feature>